<dbReference type="Gene3D" id="2.40.30.110">
    <property type="entry name" value="Aminomethyltransferase beta-barrel domains"/>
    <property type="match status" value="1"/>
</dbReference>
<feature type="domain" description="Aminomethyltransferase C-terminal" evidence="1">
    <location>
        <begin position="2"/>
        <end position="71"/>
    </location>
</feature>
<dbReference type="HOGENOM" id="CLU_2523462_0_0_5"/>
<geneLocation type="plasmid" evidence="3">
    <name>2</name>
</geneLocation>
<organism evidence="2 3">
    <name type="scientific">Leisingera methylohalidivorans DSM 14336</name>
    <dbReference type="NCBI Taxonomy" id="999552"/>
    <lineage>
        <taxon>Bacteria</taxon>
        <taxon>Pseudomonadati</taxon>
        <taxon>Pseudomonadota</taxon>
        <taxon>Alphaproteobacteria</taxon>
        <taxon>Rhodobacterales</taxon>
        <taxon>Roseobacteraceae</taxon>
        <taxon>Leisingera</taxon>
    </lineage>
</organism>
<dbReference type="InterPro" id="IPR013977">
    <property type="entry name" value="GcvT_C"/>
</dbReference>
<accession>V9W1V9</accession>
<name>V9W1V9_9RHOB</name>
<keyword evidence="2" id="KW-0614">Plasmid</keyword>
<keyword evidence="3" id="KW-1185">Reference proteome</keyword>
<protein>
    <recommendedName>
        <fullName evidence="1">Aminomethyltransferase C-terminal domain-containing protein</fullName>
    </recommendedName>
</protein>
<evidence type="ECO:0000313" key="2">
    <source>
        <dbReference type="EMBL" id="AHD03645.1"/>
    </source>
</evidence>
<dbReference type="Pfam" id="PF08669">
    <property type="entry name" value="GCV_T_C"/>
    <property type="match status" value="1"/>
</dbReference>
<proteinExistence type="predicted"/>
<evidence type="ECO:0000313" key="3">
    <source>
        <dbReference type="Proteomes" id="UP000018780"/>
    </source>
</evidence>
<dbReference type="PATRIC" id="fig|999552.6.peg.4489"/>
<dbReference type="SUPFAM" id="SSF101790">
    <property type="entry name" value="Aminomethyltransferase beta-barrel domain"/>
    <property type="match status" value="1"/>
</dbReference>
<dbReference type="AlphaFoldDB" id="V9W1V9"/>
<dbReference type="KEGG" id="lmd:METH_22715"/>
<dbReference type="InterPro" id="IPR029043">
    <property type="entry name" value="GcvT/YgfZ_C"/>
</dbReference>
<dbReference type="EMBL" id="CP006775">
    <property type="protein sequence ID" value="AHD03645.1"/>
    <property type="molecule type" value="Genomic_DNA"/>
</dbReference>
<dbReference type="Proteomes" id="UP000018780">
    <property type="component" value="Plasmid unnamed2"/>
</dbReference>
<evidence type="ECO:0000259" key="1">
    <source>
        <dbReference type="Pfam" id="PF08669"/>
    </source>
</evidence>
<reference evidence="2 3" key="1">
    <citation type="submission" date="2013-09" db="EMBL/GenBank/DDBJ databases">
        <authorList>
            <consortium name="DOE Joint Genome Institute"/>
            <person name="Klenk H.-P."/>
            <person name="Huntemann M."/>
            <person name="Han J."/>
            <person name="Chen A."/>
            <person name="Kyrpides N."/>
            <person name="Mavromatis K."/>
            <person name="Markowitz V."/>
            <person name="Palaniappan K."/>
            <person name="Ivanova N."/>
            <person name="Schaumberg A."/>
            <person name="Pati A."/>
            <person name="Liolios K."/>
            <person name="Nordberg H.P."/>
            <person name="Cantor M.N."/>
            <person name="Hua S.X."/>
            <person name="Woyke T."/>
        </authorList>
    </citation>
    <scope>NUCLEOTIDE SEQUENCE [LARGE SCALE GENOMIC DNA]</scope>
    <source>
        <strain evidence="2 3">DSM 14336</strain>
        <plasmid evidence="3">2</plasmid>
    </source>
</reference>
<sequence>MWGGEAVLHDGVEIGEVRSAGYAHTLGGAVALCNVHAEVKIDKAFVENQNFEIDTAGLGSAANAYLRTPYDPTASRARLSFIYC</sequence>
<gene>
    <name evidence="2" type="ORF">METH_22715</name>
</gene>